<evidence type="ECO:0000313" key="2">
    <source>
        <dbReference type="Proteomes" id="UP001172457"/>
    </source>
</evidence>
<organism evidence="1 2">
    <name type="scientific">Centaurea solstitialis</name>
    <name type="common">yellow star-thistle</name>
    <dbReference type="NCBI Taxonomy" id="347529"/>
    <lineage>
        <taxon>Eukaryota</taxon>
        <taxon>Viridiplantae</taxon>
        <taxon>Streptophyta</taxon>
        <taxon>Embryophyta</taxon>
        <taxon>Tracheophyta</taxon>
        <taxon>Spermatophyta</taxon>
        <taxon>Magnoliopsida</taxon>
        <taxon>eudicotyledons</taxon>
        <taxon>Gunneridae</taxon>
        <taxon>Pentapetalae</taxon>
        <taxon>asterids</taxon>
        <taxon>campanulids</taxon>
        <taxon>Asterales</taxon>
        <taxon>Asteraceae</taxon>
        <taxon>Carduoideae</taxon>
        <taxon>Cardueae</taxon>
        <taxon>Centaureinae</taxon>
        <taxon>Centaurea</taxon>
    </lineage>
</organism>
<evidence type="ECO:0000313" key="1">
    <source>
        <dbReference type="EMBL" id="KAJ9552619.1"/>
    </source>
</evidence>
<sequence>MHTTSMYNCFVQNLVKLEITRIMEGNQHAHLQSYAQSFYYGVLQEIWVLNYHTRRIPLFKCDWVNNRHGVEKDGFGYTLVELNRIRLHAYDLRTGRFRSQLGTKAFSIAIPRRSQSAIDSYIDFNWLCSSW</sequence>
<dbReference type="Proteomes" id="UP001172457">
    <property type="component" value="Chromosome 4"/>
</dbReference>
<dbReference type="EMBL" id="JARYMX010000004">
    <property type="protein sequence ID" value="KAJ9552619.1"/>
    <property type="molecule type" value="Genomic_DNA"/>
</dbReference>
<proteinExistence type="predicted"/>
<dbReference type="PANTHER" id="PTHR48258">
    <property type="entry name" value="DUF4218 DOMAIN-CONTAINING PROTEIN-RELATED"/>
    <property type="match status" value="1"/>
</dbReference>
<evidence type="ECO:0008006" key="3">
    <source>
        <dbReference type="Google" id="ProtNLM"/>
    </source>
</evidence>
<dbReference type="PANTHER" id="PTHR48258:SF9">
    <property type="entry name" value="OS01G0348150 PROTEIN"/>
    <property type="match status" value="1"/>
</dbReference>
<reference evidence="1" key="1">
    <citation type="submission" date="2023-03" db="EMBL/GenBank/DDBJ databases">
        <title>Chromosome-scale reference genome and RAD-based genetic map of yellow starthistle (Centaurea solstitialis) reveal putative structural variation and QTLs associated with invader traits.</title>
        <authorList>
            <person name="Reatini B."/>
            <person name="Cang F.A."/>
            <person name="Jiang Q."/>
            <person name="Mckibben M.T.W."/>
            <person name="Barker M.S."/>
            <person name="Rieseberg L.H."/>
            <person name="Dlugosch K.M."/>
        </authorList>
    </citation>
    <scope>NUCLEOTIDE SEQUENCE</scope>
    <source>
        <strain evidence="1">CAN-66</strain>
        <tissue evidence="1">Leaf</tissue>
    </source>
</reference>
<gene>
    <name evidence="1" type="ORF">OSB04_016664</name>
</gene>
<accession>A0AA38WJY5</accession>
<protein>
    <recommendedName>
        <fullName evidence="3">DUF4216 domain-containing protein</fullName>
    </recommendedName>
</protein>
<dbReference type="AlphaFoldDB" id="A0AA38WJY5"/>
<name>A0AA38WJY5_9ASTR</name>
<comment type="caution">
    <text evidence="1">The sequence shown here is derived from an EMBL/GenBank/DDBJ whole genome shotgun (WGS) entry which is preliminary data.</text>
</comment>
<keyword evidence="2" id="KW-1185">Reference proteome</keyword>